<gene>
    <name evidence="2" type="ORF">AQPE_1146</name>
</gene>
<dbReference type="EMBL" id="AP018694">
    <property type="protein sequence ID" value="BBE16998.1"/>
    <property type="molecule type" value="Genomic_DNA"/>
</dbReference>
<dbReference type="KEGG" id="anf:AQPE_1146"/>
<evidence type="ECO:0000259" key="1">
    <source>
        <dbReference type="Pfam" id="PF19480"/>
    </source>
</evidence>
<evidence type="ECO:0000313" key="2">
    <source>
        <dbReference type="EMBL" id="BBE16998.1"/>
    </source>
</evidence>
<dbReference type="NCBIfam" id="TIGR04366">
    <property type="entry name" value="cupin_WbuC"/>
    <property type="match status" value="1"/>
</dbReference>
<keyword evidence="3" id="KW-1185">Reference proteome</keyword>
<feature type="domain" description="Cupin fold metalloprotein WbuC cupin" evidence="1">
    <location>
        <begin position="7"/>
        <end position="84"/>
    </location>
</feature>
<dbReference type="InterPro" id="IPR014710">
    <property type="entry name" value="RmlC-like_jellyroll"/>
</dbReference>
<dbReference type="InterPro" id="IPR027565">
    <property type="entry name" value="Cupin_WbuC"/>
</dbReference>
<accession>A0A5K7S623</accession>
<proteinExistence type="predicted"/>
<organism evidence="2 3">
    <name type="scientific">Aquipluma nitroreducens</name>
    <dbReference type="NCBI Taxonomy" id="2010828"/>
    <lineage>
        <taxon>Bacteria</taxon>
        <taxon>Pseudomonadati</taxon>
        <taxon>Bacteroidota</taxon>
        <taxon>Bacteroidia</taxon>
        <taxon>Marinilabiliales</taxon>
        <taxon>Prolixibacteraceae</taxon>
        <taxon>Aquipluma</taxon>
    </lineage>
</organism>
<name>A0A5K7S623_9BACT</name>
<reference evidence="2" key="1">
    <citation type="journal article" date="2020" name="Int. J. Syst. Evol. Microbiol.">
        <title>Aquipluma nitroreducens gen. nov. sp. nov., a novel facultatively anaerobic bacterium isolated from a freshwater lake.</title>
        <authorList>
            <person name="Watanabe M."/>
            <person name="Kojima H."/>
            <person name="Fukui M."/>
        </authorList>
    </citation>
    <scope>NUCLEOTIDE SEQUENCE</scope>
    <source>
        <strain evidence="2">MeG22</strain>
    </source>
</reference>
<dbReference type="Gene3D" id="2.60.120.10">
    <property type="entry name" value="Jelly Rolls"/>
    <property type="match status" value="1"/>
</dbReference>
<dbReference type="InterPro" id="IPR046058">
    <property type="entry name" value="WbuC_cupin"/>
</dbReference>
<dbReference type="RefSeq" id="WP_318350028.1">
    <property type="nucleotide sequence ID" value="NZ_AP018694.1"/>
</dbReference>
<dbReference type="CDD" id="cd07005">
    <property type="entry name" value="cupin_WbuC-like"/>
    <property type="match status" value="1"/>
</dbReference>
<dbReference type="InterPro" id="IPR011051">
    <property type="entry name" value="RmlC_Cupin_sf"/>
</dbReference>
<sequence>MLKIVSPQLLNELSQKAVNSMRKRLNHNFHDDLADPINRMLNAFEPGTYIQPHKHENPDKREVFIVLRGSLVVVFFDNSGTPTDFVLLDRDKGNYAVEIPVGAWHSLFALESGSVVYEVKDGPYLPMNDKNFASWAPKEGDSGCEEYLKNLTNQYYNR</sequence>
<evidence type="ECO:0000313" key="3">
    <source>
        <dbReference type="Proteomes" id="UP001193389"/>
    </source>
</evidence>
<dbReference type="Pfam" id="PF19480">
    <property type="entry name" value="DUF6016"/>
    <property type="match status" value="1"/>
</dbReference>
<dbReference type="Proteomes" id="UP001193389">
    <property type="component" value="Chromosome"/>
</dbReference>
<dbReference type="AlphaFoldDB" id="A0A5K7S623"/>
<protein>
    <submittedName>
        <fullName evidence="2">Tryptophan synthase beta chain like</fullName>
    </submittedName>
</protein>
<dbReference type="SUPFAM" id="SSF51182">
    <property type="entry name" value="RmlC-like cupins"/>
    <property type="match status" value="1"/>
</dbReference>